<keyword evidence="1" id="KW-0812">Transmembrane</keyword>
<name>A0A1L8CYS8_9THEO</name>
<evidence type="ECO:0000313" key="2">
    <source>
        <dbReference type="EMBL" id="GAV24047.1"/>
    </source>
</evidence>
<comment type="caution">
    <text evidence="2">The sequence shown here is derived from an EMBL/GenBank/DDBJ whole genome shotgun (WGS) entry which is preliminary data.</text>
</comment>
<reference evidence="3" key="1">
    <citation type="submission" date="2016-12" db="EMBL/GenBank/DDBJ databases">
        <title>Draft Genome Sequences od Carboxydothermus pertinax and islandicus, Hydrogenogenic Carboxydotrophic Bacteria.</title>
        <authorList>
            <person name="Fukuyama Y."/>
            <person name="Ohmae K."/>
            <person name="Yoneda Y."/>
            <person name="Yoshida T."/>
            <person name="Sako Y."/>
        </authorList>
    </citation>
    <scope>NUCLEOTIDE SEQUENCE [LARGE SCALE GENOMIC DNA]</scope>
    <source>
        <strain evidence="3">Ug1</strain>
    </source>
</reference>
<dbReference type="Proteomes" id="UP000187485">
    <property type="component" value="Unassembled WGS sequence"/>
</dbReference>
<keyword evidence="3" id="KW-1185">Reference proteome</keyword>
<keyword evidence="1" id="KW-0472">Membrane</keyword>
<dbReference type="AlphaFoldDB" id="A0A1L8CYS8"/>
<sequence>MTKNFKNCLDINYAKIHLNLNPIKSQINNDETYLNYFGDGYLRIKDKKYHIKNIYGILVQFEKNDKIIIGGPLDGILVDKNKSEVKVNLYLILNITDNEIEVTLNNITGNNENIICLAFGDYFPETNYYIEKLNKKILNENKQSNDNVTSLVTTQEIVDITLNDYAYVYNYGYNVGKIEHMGQLKSPSGNNTQIINLKPNPDNAAIAFIKANNIDTSYWSVSAHPDRVYLRITMPTEFDISYYEPLSQQSYETIRIYYWYGGVQWFDISIPLLSIYAEKKSTAGNLFYNQASWVFSEYLGIEEAYWQKGLSGRLKATYNGTTNKSYKVFGAGNVRFSIYKGNKLIWFGYIFLFYPIIRWVYRLLVSKSSVKYLKLW</sequence>
<evidence type="ECO:0000256" key="1">
    <source>
        <dbReference type="SAM" id="Phobius"/>
    </source>
</evidence>
<dbReference type="EMBL" id="BDJK01000095">
    <property type="protein sequence ID" value="GAV24047.1"/>
    <property type="molecule type" value="Genomic_DNA"/>
</dbReference>
<organism evidence="2 3">
    <name type="scientific">Carboxydothermus pertinax</name>
    <dbReference type="NCBI Taxonomy" id="870242"/>
    <lineage>
        <taxon>Bacteria</taxon>
        <taxon>Bacillati</taxon>
        <taxon>Bacillota</taxon>
        <taxon>Clostridia</taxon>
        <taxon>Thermoanaerobacterales</taxon>
        <taxon>Thermoanaerobacteraceae</taxon>
        <taxon>Carboxydothermus</taxon>
    </lineage>
</organism>
<evidence type="ECO:0000313" key="3">
    <source>
        <dbReference type="Proteomes" id="UP000187485"/>
    </source>
</evidence>
<accession>A0A1L8CYS8</accession>
<keyword evidence="1" id="KW-1133">Transmembrane helix</keyword>
<gene>
    <name evidence="2" type="ORF">cpu_25570</name>
</gene>
<proteinExistence type="predicted"/>
<feature type="transmembrane region" description="Helical" evidence="1">
    <location>
        <begin position="344"/>
        <end position="361"/>
    </location>
</feature>
<protein>
    <submittedName>
        <fullName evidence="2">Uncharacterized protein</fullName>
    </submittedName>
</protein>